<sequence length="459" mass="50103">MAQNQTSDAFWKAYSDAIRKQITNNAPLSDNQLVYIAPQRMRGILTGDNVPAEVTNMGIYDFANGTLRDDTPIYLGGGSGSYIDTLQSYLSYVDLGVNPDKGLYNAYTAAVKMSAAYQKIFADEMSKALDQYSKFKGGYDDLDAWAAEYRPGYLNAKNDMSAALGKEMNLSQQVNGPKAGPLNTQTLNIINMAKAVQGKPGWNMPVTLSDVALSPSDSLLAAKGQKIDFPKFDQFWRPQYGIQGGFNDQVQEWSDQMSNNKLEPIRVQLDLKSGVTKDWSERGFTSVGGDASWSNGWFSASGDYSQKDEFEKLGADANMDDFSITLLIYGLTTFSVKTGQWDIPDIVNTYPKLRKDAPKEALTIIQPKLLAMSYSVGMEVKFSSKISHSFSEHFKNVKSGGASLSLFGFSIGGKASSEKETTNKDASFDESTGTLTIPAPNNGYSSILAVVGEKQVAAQ</sequence>
<proteinExistence type="predicted"/>
<reference evidence="2" key="1">
    <citation type="submission" date="2023-01" db="EMBL/GenBank/DDBJ databases">
        <title>The chitinases involved in constricting ring structure development in the nematode-trapping fungus Drechslerella dactyloides.</title>
        <authorList>
            <person name="Wang R."/>
            <person name="Zhang L."/>
            <person name="Tang P."/>
            <person name="Li S."/>
            <person name="Liang L."/>
        </authorList>
    </citation>
    <scope>NUCLEOTIDE SEQUENCE</scope>
    <source>
        <strain evidence="2">YMF1.00031</strain>
    </source>
</reference>
<feature type="region of interest" description="Disordered" evidence="1">
    <location>
        <begin position="416"/>
        <end position="443"/>
    </location>
</feature>
<dbReference type="Proteomes" id="UP001221413">
    <property type="component" value="Unassembled WGS sequence"/>
</dbReference>
<accession>A0AAD6J019</accession>
<protein>
    <submittedName>
        <fullName evidence="2">Uncharacterized protein</fullName>
    </submittedName>
</protein>
<gene>
    <name evidence="2" type="ORF">Dda_5179</name>
</gene>
<evidence type="ECO:0000313" key="2">
    <source>
        <dbReference type="EMBL" id="KAJ6259542.1"/>
    </source>
</evidence>
<keyword evidence="3" id="KW-1185">Reference proteome</keyword>
<evidence type="ECO:0000313" key="3">
    <source>
        <dbReference type="Proteomes" id="UP001221413"/>
    </source>
</evidence>
<dbReference type="AlphaFoldDB" id="A0AAD6J019"/>
<dbReference type="EMBL" id="JAQGDS010000006">
    <property type="protein sequence ID" value="KAJ6259542.1"/>
    <property type="molecule type" value="Genomic_DNA"/>
</dbReference>
<name>A0AAD6J019_DREDA</name>
<feature type="compositionally biased region" description="Basic and acidic residues" evidence="1">
    <location>
        <begin position="416"/>
        <end position="427"/>
    </location>
</feature>
<organism evidence="2 3">
    <name type="scientific">Drechslerella dactyloides</name>
    <name type="common">Nematode-trapping fungus</name>
    <name type="synonym">Arthrobotrys dactyloides</name>
    <dbReference type="NCBI Taxonomy" id="74499"/>
    <lineage>
        <taxon>Eukaryota</taxon>
        <taxon>Fungi</taxon>
        <taxon>Dikarya</taxon>
        <taxon>Ascomycota</taxon>
        <taxon>Pezizomycotina</taxon>
        <taxon>Orbiliomycetes</taxon>
        <taxon>Orbiliales</taxon>
        <taxon>Orbiliaceae</taxon>
        <taxon>Drechslerella</taxon>
    </lineage>
</organism>
<comment type="caution">
    <text evidence="2">The sequence shown here is derived from an EMBL/GenBank/DDBJ whole genome shotgun (WGS) entry which is preliminary data.</text>
</comment>
<evidence type="ECO:0000256" key="1">
    <source>
        <dbReference type="SAM" id="MobiDB-lite"/>
    </source>
</evidence>